<dbReference type="SUPFAM" id="SSF109854">
    <property type="entry name" value="DinB/YfiT-like putative metalloenzymes"/>
    <property type="match status" value="1"/>
</dbReference>
<keyword evidence="4" id="KW-1185">Reference proteome</keyword>
<proteinExistence type="inferred from homology"/>
<dbReference type="OrthoDB" id="9807509at2"/>
<dbReference type="InterPro" id="IPR034660">
    <property type="entry name" value="DinB/YfiT-like"/>
</dbReference>
<dbReference type="Proteomes" id="UP000199585">
    <property type="component" value="Unassembled WGS sequence"/>
</dbReference>
<evidence type="ECO:0000256" key="1">
    <source>
        <dbReference type="ARBA" id="ARBA00008635"/>
    </source>
</evidence>
<name>A0A1H8I106_9RHOB</name>
<gene>
    <name evidence="3" type="ORF">SAMN04488003_12324</name>
</gene>
<dbReference type="Pfam" id="PF05163">
    <property type="entry name" value="DinB"/>
    <property type="match status" value="1"/>
</dbReference>
<reference evidence="3 4" key="1">
    <citation type="submission" date="2016-10" db="EMBL/GenBank/DDBJ databases">
        <authorList>
            <person name="de Groot N.N."/>
        </authorList>
    </citation>
    <scope>NUCLEOTIDE SEQUENCE [LARGE SCALE GENOMIC DNA]</scope>
    <source>
        <strain evidence="3 4">DSM 16213</strain>
    </source>
</reference>
<protein>
    <submittedName>
        <fullName evidence="3">Uncharacterized damage-inducible protein DinB (Forms a four-helix bundle)</fullName>
    </submittedName>
</protein>
<comment type="similarity">
    <text evidence="1">Belongs to the DinB family.</text>
</comment>
<organism evidence="3 4">
    <name type="scientific">Loktanella fryxellensis</name>
    <dbReference type="NCBI Taxonomy" id="245187"/>
    <lineage>
        <taxon>Bacteria</taxon>
        <taxon>Pseudomonadati</taxon>
        <taxon>Pseudomonadota</taxon>
        <taxon>Alphaproteobacteria</taxon>
        <taxon>Rhodobacterales</taxon>
        <taxon>Roseobacteraceae</taxon>
        <taxon>Loktanella</taxon>
    </lineage>
</organism>
<evidence type="ECO:0000313" key="3">
    <source>
        <dbReference type="EMBL" id="SEN62203.1"/>
    </source>
</evidence>
<accession>A0A1H8I106</accession>
<dbReference type="GO" id="GO:0046872">
    <property type="term" value="F:metal ion binding"/>
    <property type="evidence" value="ECO:0007669"/>
    <property type="project" value="UniProtKB-KW"/>
</dbReference>
<evidence type="ECO:0000313" key="4">
    <source>
        <dbReference type="Proteomes" id="UP000199585"/>
    </source>
</evidence>
<dbReference type="STRING" id="245187.SAMN04488003_12324"/>
<dbReference type="InterPro" id="IPR007837">
    <property type="entry name" value="DinB"/>
</dbReference>
<evidence type="ECO:0000256" key="2">
    <source>
        <dbReference type="ARBA" id="ARBA00022723"/>
    </source>
</evidence>
<dbReference type="EMBL" id="FOCI01000023">
    <property type="protein sequence ID" value="SEN62203.1"/>
    <property type="molecule type" value="Genomic_DNA"/>
</dbReference>
<dbReference type="RefSeq" id="WP_089904990.1">
    <property type="nucleotide sequence ID" value="NZ_FOCI01000023.1"/>
</dbReference>
<dbReference type="Gene3D" id="1.20.120.450">
    <property type="entry name" value="dinb family like domain"/>
    <property type="match status" value="1"/>
</dbReference>
<dbReference type="AlphaFoldDB" id="A0A1H8I106"/>
<sequence length="167" mass="19023">MIDRAYCRRMARYNAWQNRSLWAVMEPLSQSVLTDDAGLPQGSVLGTLNHLLWLDRMWLSRLYKMTPPPVTELEAVDLTATPAAWWAERFRTDGALRMWADTLATVDLHGQIAFWSISRHSDVIVPRDACVIHLFTQQTDLRARVRQVLGAVGHALPPTALFLMPEE</sequence>
<keyword evidence="2" id="KW-0479">Metal-binding</keyword>